<dbReference type="EMBL" id="JAMQYH010000001">
    <property type="protein sequence ID" value="KAJ1701396.1"/>
    <property type="molecule type" value="Genomic_DNA"/>
</dbReference>
<dbReference type="InterPro" id="IPR050142">
    <property type="entry name" value="MADS-box/MEF2_TF"/>
</dbReference>
<proteinExistence type="predicted"/>
<feature type="domain" description="MADS-box" evidence="7">
    <location>
        <begin position="1"/>
        <end position="61"/>
    </location>
</feature>
<dbReference type="GO" id="GO:0045944">
    <property type="term" value="P:positive regulation of transcription by RNA polymerase II"/>
    <property type="evidence" value="ECO:0007669"/>
    <property type="project" value="InterPro"/>
</dbReference>
<keyword evidence="10" id="KW-1185">Reference proteome</keyword>
<dbReference type="PROSITE" id="PS00350">
    <property type="entry name" value="MADS_BOX_1"/>
    <property type="match status" value="1"/>
</dbReference>
<keyword evidence="2" id="KW-0805">Transcription regulation</keyword>
<accession>A0A9Q0HWU4</accession>
<evidence type="ECO:0000313" key="9">
    <source>
        <dbReference type="EMBL" id="KAJ1701396.1"/>
    </source>
</evidence>
<evidence type="ECO:0000256" key="6">
    <source>
        <dbReference type="SAM" id="MobiDB-lite"/>
    </source>
</evidence>
<dbReference type="GO" id="GO:0003700">
    <property type="term" value="F:DNA-binding transcription factor activity"/>
    <property type="evidence" value="ECO:0007669"/>
    <property type="project" value="InterPro"/>
</dbReference>
<organism evidence="9 10">
    <name type="scientific">Rhynchospora breviuscula</name>
    <dbReference type="NCBI Taxonomy" id="2022672"/>
    <lineage>
        <taxon>Eukaryota</taxon>
        <taxon>Viridiplantae</taxon>
        <taxon>Streptophyta</taxon>
        <taxon>Embryophyta</taxon>
        <taxon>Tracheophyta</taxon>
        <taxon>Spermatophyta</taxon>
        <taxon>Magnoliopsida</taxon>
        <taxon>Liliopsida</taxon>
        <taxon>Poales</taxon>
        <taxon>Cyperaceae</taxon>
        <taxon>Cyperoideae</taxon>
        <taxon>Rhynchosporeae</taxon>
        <taxon>Rhynchospora</taxon>
    </lineage>
</organism>
<name>A0A9Q0HWU4_9POAL</name>
<keyword evidence="5" id="KW-0539">Nucleus</keyword>
<sequence>MGRGKIQIKRIDNSTSRQVTFSKRRNGLIKKAKELSILCDAEVGVIVFSSTGRLYEFASPPSTIPSIMDRYKRTAKDEPPGSNTSEVNKDGTVTNSQSTGTQNEVPTQSTEKPHGDIPKSEMDWTGQKEPASLRQQLHNLQEANRQITGEELAGIDAKDLQNLENQLEASLRVVRAKKDQAFSGELQQLRKKGTQMHQENMDLHQKLTAMRQENYELFQKVYQLRDAEMRESSKNSSSTIPYSFSIMEEASAPAELGISPVEPATKMDLTMTSNLGCHVSTIKTIADRRAGFDKYQ</sequence>
<reference evidence="9" key="1">
    <citation type="journal article" date="2022" name="Cell">
        <title>Repeat-based holocentromeres influence genome architecture and karyotype evolution.</title>
        <authorList>
            <person name="Hofstatter P.G."/>
            <person name="Thangavel G."/>
            <person name="Lux T."/>
            <person name="Neumann P."/>
            <person name="Vondrak T."/>
            <person name="Novak P."/>
            <person name="Zhang M."/>
            <person name="Costa L."/>
            <person name="Castellani M."/>
            <person name="Scott A."/>
            <person name="Toegelov H."/>
            <person name="Fuchs J."/>
            <person name="Mata-Sucre Y."/>
            <person name="Dias Y."/>
            <person name="Vanzela A.L.L."/>
            <person name="Huettel B."/>
            <person name="Almeida C.C.S."/>
            <person name="Simkova H."/>
            <person name="Souza G."/>
            <person name="Pedrosa-Harand A."/>
            <person name="Macas J."/>
            <person name="Mayer K.F.X."/>
            <person name="Houben A."/>
            <person name="Marques A."/>
        </authorList>
    </citation>
    <scope>NUCLEOTIDE SEQUENCE</scope>
    <source>
        <strain evidence="9">RhyBre1mFocal</strain>
    </source>
</reference>
<keyword evidence="4" id="KW-0804">Transcription</keyword>
<dbReference type="FunFam" id="3.40.1810.10:FF:000003">
    <property type="entry name" value="MADS-box transcription factor MADS-MC"/>
    <property type="match status" value="1"/>
</dbReference>
<dbReference type="SMART" id="SM00432">
    <property type="entry name" value="MADS"/>
    <property type="match status" value="1"/>
</dbReference>
<dbReference type="OrthoDB" id="611744at2759"/>
<dbReference type="GO" id="GO:0005634">
    <property type="term" value="C:nucleus"/>
    <property type="evidence" value="ECO:0007669"/>
    <property type="project" value="UniProtKB-SubCell"/>
</dbReference>
<dbReference type="SUPFAM" id="SSF55455">
    <property type="entry name" value="SRF-like"/>
    <property type="match status" value="1"/>
</dbReference>
<protein>
    <submittedName>
        <fullName evidence="9">Uncharacterized protein</fullName>
    </submittedName>
</protein>
<keyword evidence="3" id="KW-0238">DNA-binding</keyword>
<gene>
    <name evidence="9" type="ORF">LUZ63_001175</name>
</gene>
<dbReference type="Proteomes" id="UP001151287">
    <property type="component" value="Unassembled WGS sequence"/>
</dbReference>
<dbReference type="InterPro" id="IPR002100">
    <property type="entry name" value="TF_MADSbox"/>
</dbReference>
<dbReference type="GO" id="GO:0046983">
    <property type="term" value="F:protein dimerization activity"/>
    <property type="evidence" value="ECO:0007669"/>
    <property type="project" value="InterPro"/>
</dbReference>
<dbReference type="InterPro" id="IPR033896">
    <property type="entry name" value="MEF2-like_N"/>
</dbReference>
<evidence type="ECO:0000313" key="10">
    <source>
        <dbReference type="Proteomes" id="UP001151287"/>
    </source>
</evidence>
<dbReference type="Gene3D" id="3.40.1810.10">
    <property type="entry name" value="Transcription factor, MADS-box"/>
    <property type="match status" value="1"/>
</dbReference>
<dbReference type="Pfam" id="PF00319">
    <property type="entry name" value="SRF-TF"/>
    <property type="match status" value="1"/>
</dbReference>
<comment type="caution">
    <text evidence="9">The sequence shown here is derived from an EMBL/GenBank/DDBJ whole genome shotgun (WGS) entry which is preliminary data.</text>
</comment>
<feature type="compositionally biased region" description="Basic and acidic residues" evidence="6">
    <location>
        <begin position="111"/>
        <end position="122"/>
    </location>
</feature>
<dbReference type="AlphaFoldDB" id="A0A9Q0HWU4"/>
<dbReference type="PRINTS" id="PR00404">
    <property type="entry name" value="MADSDOMAIN"/>
</dbReference>
<evidence type="ECO:0000256" key="4">
    <source>
        <dbReference type="ARBA" id="ARBA00023163"/>
    </source>
</evidence>
<dbReference type="PANTHER" id="PTHR48019">
    <property type="entry name" value="SERUM RESPONSE FACTOR HOMOLOG"/>
    <property type="match status" value="1"/>
</dbReference>
<feature type="domain" description="K-box" evidence="8">
    <location>
        <begin position="123"/>
        <end position="213"/>
    </location>
</feature>
<dbReference type="InterPro" id="IPR036879">
    <property type="entry name" value="TF_MADSbox_sf"/>
</dbReference>
<dbReference type="PROSITE" id="PS51297">
    <property type="entry name" value="K_BOX"/>
    <property type="match status" value="1"/>
</dbReference>
<evidence type="ECO:0000256" key="1">
    <source>
        <dbReference type="ARBA" id="ARBA00004123"/>
    </source>
</evidence>
<evidence type="ECO:0000256" key="3">
    <source>
        <dbReference type="ARBA" id="ARBA00023125"/>
    </source>
</evidence>
<evidence type="ECO:0000259" key="8">
    <source>
        <dbReference type="PROSITE" id="PS51297"/>
    </source>
</evidence>
<evidence type="ECO:0000256" key="2">
    <source>
        <dbReference type="ARBA" id="ARBA00023015"/>
    </source>
</evidence>
<dbReference type="Pfam" id="PF01486">
    <property type="entry name" value="K-box"/>
    <property type="match status" value="1"/>
</dbReference>
<comment type="subcellular location">
    <subcellularLocation>
        <location evidence="1">Nucleus</location>
    </subcellularLocation>
</comment>
<dbReference type="InterPro" id="IPR002487">
    <property type="entry name" value="TF_Kbox"/>
</dbReference>
<dbReference type="PROSITE" id="PS50066">
    <property type="entry name" value="MADS_BOX_2"/>
    <property type="match status" value="1"/>
</dbReference>
<evidence type="ECO:0000256" key="5">
    <source>
        <dbReference type="ARBA" id="ARBA00023242"/>
    </source>
</evidence>
<feature type="compositionally biased region" description="Polar residues" evidence="6">
    <location>
        <begin position="81"/>
        <end position="110"/>
    </location>
</feature>
<feature type="region of interest" description="Disordered" evidence="6">
    <location>
        <begin position="73"/>
        <end position="126"/>
    </location>
</feature>
<dbReference type="GO" id="GO:0000977">
    <property type="term" value="F:RNA polymerase II transcription regulatory region sequence-specific DNA binding"/>
    <property type="evidence" value="ECO:0007669"/>
    <property type="project" value="InterPro"/>
</dbReference>
<evidence type="ECO:0000259" key="7">
    <source>
        <dbReference type="PROSITE" id="PS50066"/>
    </source>
</evidence>
<dbReference type="CDD" id="cd00265">
    <property type="entry name" value="MADS_MEF2_like"/>
    <property type="match status" value="1"/>
</dbReference>